<reference evidence="2" key="1">
    <citation type="submission" date="2020-06" db="EMBL/GenBank/DDBJ databases">
        <title>A chromosome-scale genome assembly of Talaromyces rugulosus W13939.</title>
        <authorList>
            <person name="Wang B."/>
            <person name="Guo L."/>
            <person name="Ye K."/>
            <person name="Wang L."/>
        </authorList>
    </citation>
    <scope>NUCLEOTIDE SEQUENCE [LARGE SCALE GENOMIC DNA]</scope>
    <source>
        <strain evidence="2">W13939</strain>
    </source>
</reference>
<keyword evidence="2" id="KW-1185">Reference proteome</keyword>
<dbReference type="EMBL" id="CP055902">
    <property type="protein sequence ID" value="QKX62430.1"/>
    <property type="molecule type" value="Genomic_DNA"/>
</dbReference>
<protein>
    <recommendedName>
        <fullName evidence="3">Inhibitor I9 domain-containing protein</fullName>
    </recommendedName>
</protein>
<name>A0A7H8R7S1_TALRU</name>
<evidence type="ECO:0000313" key="1">
    <source>
        <dbReference type="EMBL" id="QKX62430.1"/>
    </source>
</evidence>
<organism evidence="1 2">
    <name type="scientific">Talaromyces rugulosus</name>
    <name type="common">Penicillium rugulosum</name>
    <dbReference type="NCBI Taxonomy" id="121627"/>
    <lineage>
        <taxon>Eukaryota</taxon>
        <taxon>Fungi</taxon>
        <taxon>Dikarya</taxon>
        <taxon>Ascomycota</taxon>
        <taxon>Pezizomycotina</taxon>
        <taxon>Eurotiomycetes</taxon>
        <taxon>Eurotiomycetidae</taxon>
        <taxon>Eurotiales</taxon>
        <taxon>Trichocomaceae</taxon>
        <taxon>Talaromyces</taxon>
        <taxon>Talaromyces sect. Islandici</taxon>
    </lineage>
</organism>
<dbReference type="OrthoDB" id="3434980at2759"/>
<dbReference type="AlphaFoldDB" id="A0A7H8R7S1"/>
<accession>A0A7H8R7S1</accession>
<proteinExistence type="predicted"/>
<evidence type="ECO:0008006" key="3">
    <source>
        <dbReference type="Google" id="ProtNLM"/>
    </source>
</evidence>
<evidence type="ECO:0000313" key="2">
    <source>
        <dbReference type="Proteomes" id="UP000509510"/>
    </source>
</evidence>
<dbReference type="KEGG" id="trg:TRUGW13939_09591"/>
<dbReference type="GeneID" id="55997074"/>
<dbReference type="Proteomes" id="UP000509510">
    <property type="component" value="Chromosome V"/>
</dbReference>
<gene>
    <name evidence="1" type="ORF">TRUGW13939_09591</name>
</gene>
<sequence>MSQVTIRFEGPEEWENQFEAVNSLLDKHTGTSDYPATKSLPPIIFGAQLTGEAIAELQSLPGVIVEIQEE</sequence>
<dbReference type="RefSeq" id="XP_035348604.1">
    <property type="nucleotide sequence ID" value="XM_035492711.1"/>
</dbReference>